<comment type="catalytic activity">
    <reaction evidence="11">
        <text>1-hexadecanoyl-sn-glycero-3-phosphocholine + H2O = sn-glycerol 3-phosphocholine + hexadecanoate + H(+)</text>
        <dbReference type="Rhea" id="RHEA:40435"/>
        <dbReference type="ChEBI" id="CHEBI:7896"/>
        <dbReference type="ChEBI" id="CHEBI:15377"/>
        <dbReference type="ChEBI" id="CHEBI:15378"/>
        <dbReference type="ChEBI" id="CHEBI:16870"/>
        <dbReference type="ChEBI" id="CHEBI:72998"/>
    </reaction>
    <physiologicalReaction direction="left-to-right" evidence="11">
        <dbReference type="Rhea" id="RHEA:40436"/>
    </physiologicalReaction>
</comment>
<keyword evidence="4" id="KW-0963">Cytoplasm</keyword>
<comment type="similarity">
    <text evidence="2">Belongs to the AB hydrolase superfamily. AB hydrolase 2 family.</text>
</comment>
<reference evidence="15" key="1">
    <citation type="submission" date="2022-12" db="EMBL/GenBank/DDBJ databases">
        <authorList>
            <person name="Alioto T."/>
            <person name="Alioto T."/>
            <person name="Gomez Garrido J."/>
        </authorList>
    </citation>
    <scope>NUCLEOTIDE SEQUENCE</scope>
</reference>
<feature type="compositionally biased region" description="Basic and acidic residues" evidence="13">
    <location>
        <begin position="14"/>
        <end position="24"/>
    </location>
</feature>
<dbReference type="PANTHER" id="PTHR10655:SF13">
    <property type="entry name" value="ACYL-PROTEIN THIOESTERASE 2"/>
    <property type="match status" value="1"/>
</dbReference>
<evidence type="ECO:0000256" key="4">
    <source>
        <dbReference type="ARBA" id="ARBA00022490"/>
    </source>
</evidence>
<dbReference type="EMBL" id="OX395133">
    <property type="protein sequence ID" value="CAI5781656.1"/>
    <property type="molecule type" value="Genomic_DNA"/>
</dbReference>
<evidence type="ECO:0000256" key="9">
    <source>
        <dbReference type="ARBA" id="ARBA00031195"/>
    </source>
</evidence>
<evidence type="ECO:0000256" key="11">
    <source>
        <dbReference type="ARBA" id="ARBA00048656"/>
    </source>
</evidence>
<comment type="subcellular location">
    <subcellularLocation>
        <location evidence="1">Cytoplasm</location>
    </subcellularLocation>
</comment>
<dbReference type="SUPFAM" id="SSF49785">
    <property type="entry name" value="Galactose-binding domain-like"/>
    <property type="match status" value="1"/>
</dbReference>
<feature type="region of interest" description="Disordered" evidence="13">
    <location>
        <begin position="1"/>
        <end position="24"/>
    </location>
</feature>
<keyword evidence="16" id="KW-1185">Reference proteome</keyword>
<dbReference type="GO" id="GO:0005737">
    <property type="term" value="C:cytoplasm"/>
    <property type="evidence" value="ECO:0007669"/>
    <property type="project" value="UniProtKB-SubCell"/>
</dbReference>
<dbReference type="AlphaFoldDB" id="A0AA35KNX3"/>
<evidence type="ECO:0000256" key="12">
    <source>
        <dbReference type="ARBA" id="ARBA00074054"/>
    </source>
</evidence>
<dbReference type="GO" id="GO:0006631">
    <property type="term" value="P:fatty acid metabolic process"/>
    <property type="evidence" value="ECO:0007669"/>
    <property type="project" value="UniProtKB-KW"/>
</dbReference>
<protein>
    <recommendedName>
        <fullName evidence="12">PITH domain-containing protein 1</fullName>
        <ecNumber evidence="3">3.1.2.22</ecNumber>
    </recommendedName>
    <alternativeName>
        <fullName evidence="9">Palmitoyl-protein hydrolase</fullName>
    </alternativeName>
</protein>
<accession>A0AA35KNX3</accession>
<evidence type="ECO:0000313" key="15">
    <source>
        <dbReference type="EMBL" id="CAI5781656.1"/>
    </source>
</evidence>
<dbReference type="InterPro" id="IPR008979">
    <property type="entry name" value="Galactose-bd-like_sf"/>
</dbReference>
<dbReference type="FunFam" id="2.60.120.470:FF:000002">
    <property type="entry name" value="PITH domain-containing protein 1"/>
    <property type="match status" value="1"/>
</dbReference>
<keyword evidence="6" id="KW-0276">Fatty acid metabolism</keyword>
<dbReference type="Pfam" id="PF06201">
    <property type="entry name" value="PITH"/>
    <property type="match status" value="1"/>
</dbReference>
<dbReference type="Gene3D" id="2.60.120.470">
    <property type="entry name" value="PITH domain"/>
    <property type="match status" value="1"/>
</dbReference>
<keyword evidence="5" id="KW-0378">Hydrolase</keyword>
<dbReference type="SUPFAM" id="SSF53474">
    <property type="entry name" value="alpha/beta-Hydrolases"/>
    <property type="match status" value="1"/>
</dbReference>
<dbReference type="InterPro" id="IPR003140">
    <property type="entry name" value="PLipase/COase/thioEstase"/>
</dbReference>
<evidence type="ECO:0000256" key="3">
    <source>
        <dbReference type="ARBA" id="ARBA00012423"/>
    </source>
</evidence>
<dbReference type="GO" id="GO:0045654">
    <property type="term" value="P:positive regulation of megakaryocyte differentiation"/>
    <property type="evidence" value="ECO:0007669"/>
    <property type="project" value="UniProtKB-ARBA"/>
</dbReference>
<organism evidence="15 16">
    <name type="scientific">Podarcis lilfordi</name>
    <name type="common">Lilford's wall lizard</name>
    <dbReference type="NCBI Taxonomy" id="74358"/>
    <lineage>
        <taxon>Eukaryota</taxon>
        <taxon>Metazoa</taxon>
        <taxon>Chordata</taxon>
        <taxon>Craniata</taxon>
        <taxon>Vertebrata</taxon>
        <taxon>Euteleostomi</taxon>
        <taxon>Lepidosauria</taxon>
        <taxon>Squamata</taxon>
        <taxon>Bifurcata</taxon>
        <taxon>Unidentata</taxon>
        <taxon>Episquamata</taxon>
        <taxon>Laterata</taxon>
        <taxon>Lacertibaenia</taxon>
        <taxon>Lacertidae</taxon>
        <taxon>Podarcis</taxon>
    </lineage>
</organism>
<comment type="catalytic activity">
    <reaction evidence="10">
        <text>S-hexadecanoyl-L-cysteinyl-[protein] + H2O = L-cysteinyl-[protein] + hexadecanoate + H(+)</text>
        <dbReference type="Rhea" id="RHEA:19233"/>
        <dbReference type="Rhea" id="RHEA-COMP:10131"/>
        <dbReference type="Rhea" id="RHEA-COMP:11032"/>
        <dbReference type="ChEBI" id="CHEBI:7896"/>
        <dbReference type="ChEBI" id="CHEBI:15377"/>
        <dbReference type="ChEBI" id="CHEBI:15378"/>
        <dbReference type="ChEBI" id="CHEBI:29950"/>
        <dbReference type="ChEBI" id="CHEBI:74151"/>
        <dbReference type="EC" id="3.1.2.22"/>
    </reaction>
</comment>
<evidence type="ECO:0000259" key="14">
    <source>
        <dbReference type="PROSITE" id="PS51532"/>
    </source>
</evidence>
<evidence type="ECO:0000256" key="6">
    <source>
        <dbReference type="ARBA" id="ARBA00022832"/>
    </source>
</evidence>
<dbReference type="GO" id="GO:0008474">
    <property type="term" value="F:palmitoyl-(protein) hydrolase activity"/>
    <property type="evidence" value="ECO:0007669"/>
    <property type="project" value="UniProtKB-EC"/>
</dbReference>
<evidence type="ECO:0000313" key="16">
    <source>
        <dbReference type="Proteomes" id="UP001178461"/>
    </source>
</evidence>
<proteinExistence type="inferred from homology"/>
<dbReference type="Pfam" id="PF02230">
    <property type="entry name" value="Abhydrolase_2"/>
    <property type="match status" value="1"/>
</dbReference>
<dbReference type="PROSITE" id="PS51532">
    <property type="entry name" value="PITH"/>
    <property type="match status" value="1"/>
</dbReference>
<dbReference type="GO" id="GO:0080090">
    <property type="term" value="P:regulation of primary metabolic process"/>
    <property type="evidence" value="ECO:0007669"/>
    <property type="project" value="UniProtKB-ARBA"/>
</dbReference>
<dbReference type="PANTHER" id="PTHR10655">
    <property type="entry name" value="LYSOPHOSPHOLIPASE-RELATED"/>
    <property type="match status" value="1"/>
</dbReference>
<sequence>MSHGHSHGGGSCCHSDDHEEPPERRGQAWGLYLRIDRERLECLNERREGSGALVFRAWEDRGDRQKFVESDDDEELLFNIPFTGNVKLKGIIVMGDNDDTHPSEMRLFKNIPHMSFGDTAREPDQMFSLNRDVTGELEYPTKIARFSNVYHLSIHISKNFGAETTKIFYIGLRGEWTEPHRHEVTICNYEAAANPADHKIDQFTPETIHLVVLQTVHQSTACFSMNIIRWKPGRKRQEEGGVSCGNLYWCMCGNNMSVPLLADAVTISGAERETAAVIFLHGLGDTGHSWAEALSSIRLPYVKYICPHAPRIPVTLNMKMVMPSWFDLMGLSPDAPEDETGIKKAAENLKAVIEHEIKNGIPANRIILGGFSQGGALSLYTALTCPHQLAGIVALSCWLPLHKTFPQAANNSMNKDIPILQCHGEMDPMIPVRFGALTAEKLKGIVTPSRVQFRTYPGMMHSSCPQEMMAVKEFIEKLLPRI</sequence>
<comment type="similarity">
    <text evidence="8">Belongs to the PITHD1 family.</text>
</comment>
<evidence type="ECO:0000256" key="1">
    <source>
        <dbReference type="ARBA" id="ARBA00004496"/>
    </source>
</evidence>
<evidence type="ECO:0000256" key="5">
    <source>
        <dbReference type="ARBA" id="ARBA00022801"/>
    </source>
</evidence>
<dbReference type="InterPro" id="IPR010400">
    <property type="entry name" value="PITH_dom"/>
</dbReference>
<evidence type="ECO:0000256" key="2">
    <source>
        <dbReference type="ARBA" id="ARBA00006499"/>
    </source>
</evidence>
<dbReference type="Gene3D" id="3.40.50.1820">
    <property type="entry name" value="alpha/beta hydrolase"/>
    <property type="match status" value="1"/>
</dbReference>
<dbReference type="InterPro" id="IPR050565">
    <property type="entry name" value="LYPA1-2/EST-like"/>
</dbReference>
<evidence type="ECO:0000256" key="8">
    <source>
        <dbReference type="ARBA" id="ARBA00025788"/>
    </source>
</evidence>
<dbReference type="InterPro" id="IPR037047">
    <property type="entry name" value="PITH_dom_sf"/>
</dbReference>
<dbReference type="GO" id="GO:0052689">
    <property type="term" value="F:carboxylic ester hydrolase activity"/>
    <property type="evidence" value="ECO:0007669"/>
    <property type="project" value="TreeGrafter"/>
</dbReference>
<dbReference type="GO" id="GO:0060255">
    <property type="term" value="P:regulation of macromolecule metabolic process"/>
    <property type="evidence" value="ECO:0007669"/>
    <property type="project" value="UniProtKB-ARBA"/>
</dbReference>
<keyword evidence="7" id="KW-0443">Lipid metabolism</keyword>
<dbReference type="EC" id="3.1.2.22" evidence="3"/>
<evidence type="ECO:0000256" key="13">
    <source>
        <dbReference type="SAM" id="MobiDB-lite"/>
    </source>
</evidence>
<evidence type="ECO:0000256" key="7">
    <source>
        <dbReference type="ARBA" id="ARBA00023098"/>
    </source>
</evidence>
<name>A0AA35KNX3_9SAUR</name>
<evidence type="ECO:0000256" key="10">
    <source>
        <dbReference type="ARBA" id="ARBA00047337"/>
    </source>
</evidence>
<dbReference type="FunFam" id="3.40.50.1820:FF:000010">
    <property type="entry name" value="Acyl-protein thioesterase 2"/>
    <property type="match status" value="1"/>
</dbReference>
<dbReference type="Proteomes" id="UP001178461">
    <property type="component" value="Chromosome 8"/>
</dbReference>
<feature type="domain" description="PITH" evidence="14">
    <location>
        <begin position="20"/>
        <end position="192"/>
    </location>
</feature>
<gene>
    <name evidence="15" type="ORF">PODLI_1B011652</name>
</gene>
<dbReference type="InterPro" id="IPR029058">
    <property type="entry name" value="AB_hydrolase_fold"/>
</dbReference>